<feature type="domain" description="AMP-dependent synthetase/ligase" evidence="5">
    <location>
        <begin position="67"/>
        <end position="488"/>
    </location>
</feature>
<evidence type="ECO:0000256" key="3">
    <source>
        <dbReference type="ARBA" id="ARBA00023098"/>
    </source>
</evidence>
<dbReference type="Proteomes" id="UP001652661">
    <property type="component" value="Chromosome 2R"/>
</dbReference>
<proteinExistence type="predicted"/>
<evidence type="ECO:0000256" key="1">
    <source>
        <dbReference type="ARBA" id="ARBA00022598"/>
    </source>
</evidence>
<keyword evidence="6" id="KW-1185">Reference proteome</keyword>
<evidence type="ECO:0000256" key="2">
    <source>
        <dbReference type="ARBA" id="ARBA00022832"/>
    </source>
</evidence>
<dbReference type="CDD" id="cd05933">
    <property type="entry name" value="ACSBG_like"/>
    <property type="match status" value="1"/>
</dbReference>
<reference evidence="6" key="1">
    <citation type="submission" date="2025-05" db="UniProtKB">
        <authorList>
            <consortium name="RefSeq"/>
        </authorList>
    </citation>
    <scope>NUCLEOTIDE SEQUENCE [LARGE SCALE GENOMIC DNA]</scope>
    <source>
        <strain evidence="6">14028-0561.14</strain>
    </source>
</reference>
<dbReference type="PANTHER" id="PTHR43272">
    <property type="entry name" value="LONG-CHAIN-FATTY-ACID--COA LIGASE"/>
    <property type="match status" value="1"/>
</dbReference>
<dbReference type="Pfam" id="PF23562">
    <property type="entry name" value="AMP-binding_C_3"/>
    <property type="match status" value="1"/>
</dbReference>
<evidence type="ECO:0000313" key="7">
    <source>
        <dbReference type="RefSeq" id="XP_070140431.1"/>
    </source>
</evidence>
<dbReference type="EC" id="6.2.1.3" evidence="4"/>
<dbReference type="InterPro" id="IPR042099">
    <property type="entry name" value="ANL_N_sf"/>
</dbReference>
<dbReference type="RefSeq" id="XP_070140431.1">
    <property type="nucleotide sequence ID" value="XM_070284330.1"/>
</dbReference>
<organism evidence="6 7">
    <name type="scientific">Drosophila kikkawai</name>
    <name type="common">Fruit fly</name>
    <dbReference type="NCBI Taxonomy" id="30033"/>
    <lineage>
        <taxon>Eukaryota</taxon>
        <taxon>Metazoa</taxon>
        <taxon>Ecdysozoa</taxon>
        <taxon>Arthropoda</taxon>
        <taxon>Hexapoda</taxon>
        <taxon>Insecta</taxon>
        <taxon>Pterygota</taxon>
        <taxon>Neoptera</taxon>
        <taxon>Endopterygota</taxon>
        <taxon>Diptera</taxon>
        <taxon>Brachycera</taxon>
        <taxon>Muscomorpha</taxon>
        <taxon>Ephydroidea</taxon>
        <taxon>Drosophilidae</taxon>
        <taxon>Drosophila</taxon>
        <taxon>Sophophora</taxon>
    </lineage>
</organism>
<sequence>MNILRKGIFNHTFNMSSIDALYNRPGPNRLRHSDVYRTTNRQDAVKIRLAKEGIGAEEPISVPGLLKRTVNNYGDYPALRTKNGKNGYTTVTYKQYEEKVHQVAKAFIKLGLEEHHSVGVLAFNCAEWFYSAMGAIHARGIIAGIYTTNSADAVLHVLESSHAQIVIVDDAKQMDKIHSIRDKLPKLKAAIQIQEPYSPYLKKEDGYYRWSEIESMNVSDVEEQFKTRLENIAINECCCLVYTSGTVGMPKGVMLSHDNITFDVRGIVKAMDRVVAGAESIVSYLPLSHVAAQTVDIYTCAYVAGCIWFADKDALKGTLVKSLQDARPTRFMGVPRVYEKFQERMVAVASSSGSLKKMLASWAKGITLKHYMVSQGKSSGGFRYKIAKSLIMSKVKQALGFDRVLTLASAAAPMSPETKKYFLSLDLKIVDAFGMSETAGCHTICLPDSVALNSIGKTLPGCESKFINKDSNGHGELCIRGRHVFMGYIDNKEKTEESLDDDCWLHSGDLGFVDDKGYVSLTGRSKEIIITAGGENIPPVHIENMIKKELDGISNAFLVGEQRKYLTVLITIKTEMDKDSGEPLDELSHESSVWVKSLGVEHKTVSEILAAGPCPKVWKSIEDGIKRANKHSISNAQKVQKFTILPHDFSIPTGELGPTLKVKRNVVSKMYADEIEKLYA</sequence>
<evidence type="ECO:0000313" key="6">
    <source>
        <dbReference type="Proteomes" id="UP001652661"/>
    </source>
</evidence>
<keyword evidence="2" id="KW-0276">Fatty acid metabolism</keyword>
<protein>
    <recommendedName>
        <fullName evidence="4">long-chain-fatty-acid--CoA ligase</fullName>
        <ecNumber evidence="4">6.2.1.3</ecNumber>
    </recommendedName>
</protein>
<reference evidence="7" key="2">
    <citation type="submission" date="2025-08" db="UniProtKB">
        <authorList>
            <consortium name="RefSeq"/>
        </authorList>
    </citation>
    <scope>IDENTIFICATION</scope>
    <source>
        <strain evidence="7">14028-0561.14</strain>
        <tissue evidence="7">Whole fly</tissue>
    </source>
</reference>
<dbReference type="GO" id="GO:0016874">
    <property type="term" value="F:ligase activity"/>
    <property type="evidence" value="ECO:0007669"/>
    <property type="project" value="UniProtKB-KW"/>
</dbReference>
<evidence type="ECO:0000259" key="5">
    <source>
        <dbReference type="Pfam" id="PF00501"/>
    </source>
</evidence>
<dbReference type="Pfam" id="PF00501">
    <property type="entry name" value="AMP-binding"/>
    <property type="match status" value="1"/>
</dbReference>
<accession>A0ABM4GCI6</accession>
<dbReference type="PANTHER" id="PTHR43272:SF32">
    <property type="entry name" value="AMP-DEPENDENT SYNTHETASE_LIGASE DOMAIN-CONTAINING PROTEIN"/>
    <property type="match status" value="1"/>
</dbReference>
<gene>
    <name evidence="7" type="primary">bgm</name>
</gene>
<dbReference type="GeneID" id="108075400"/>
<dbReference type="SUPFAM" id="SSF56801">
    <property type="entry name" value="Acetyl-CoA synthetase-like"/>
    <property type="match status" value="1"/>
</dbReference>
<dbReference type="Gene3D" id="3.40.50.12780">
    <property type="entry name" value="N-terminal domain of ligase-like"/>
    <property type="match status" value="1"/>
</dbReference>
<dbReference type="InterPro" id="IPR000873">
    <property type="entry name" value="AMP-dep_synth/lig_dom"/>
</dbReference>
<evidence type="ECO:0000256" key="4">
    <source>
        <dbReference type="ARBA" id="ARBA00026121"/>
    </source>
</evidence>
<keyword evidence="3" id="KW-0443">Lipid metabolism</keyword>
<keyword evidence="1 7" id="KW-0436">Ligase</keyword>
<name>A0ABM4GCI6_DROKI</name>